<keyword evidence="4 9" id="KW-1133">Transmembrane helix</keyword>
<keyword evidence="11" id="KW-1185">Reference proteome</keyword>
<dbReference type="GO" id="GO:0006656">
    <property type="term" value="P:phosphatidylcholine biosynthetic process"/>
    <property type="evidence" value="ECO:0007669"/>
    <property type="project" value="UniProtKB-UniPathway"/>
</dbReference>
<keyword evidence="6 9" id="KW-0472">Membrane</keyword>
<dbReference type="PANTHER" id="PTHR12714">
    <property type="entry name" value="PROTEIN-S ISOPRENYLCYSTEINE O-METHYLTRANSFERASE"/>
    <property type="match status" value="1"/>
</dbReference>
<evidence type="ECO:0000256" key="8">
    <source>
        <dbReference type="ARBA" id="ARBA00023264"/>
    </source>
</evidence>
<feature type="transmembrane region" description="Helical" evidence="9">
    <location>
        <begin position="83"/>
        <end position="102"/>
    </location>
</feature>
<dbReference type="OrthoDB" id="422086at2759"/>
<accession>A0A2U1K9I2</accession>
<keyword evidence="5" id="KW-0443">Lipid metabolism</keyword>
<evidence type="ECO:0000256" key="6">
    <source>
        <dbReference type="ARBA" id="ARBA00023136"/>
    </source>
</evidence>
<keyword evidence="2" id="KW-0444">Lipid biosynthesis</keyword>
<evidence type="ECO:0000256" key="1">
    <source>
        <dbReference type="ARBA" id="ARBA00004127"/>
    </source>
</evidence>
<evidence type="ECO:0000256" key="4">
    <source>
        <dbReference type="ARBA" id="ARBA00022989"/>
    </source>
</evidence>
<keyword evidence="8" id="KW-1208">Phospholipid metabolism</keyword>
<comment type="caution">
    <text evidence="10">The sequence shown here is derived from an EMBL/GenBank/DDBJ whole genome shotgun (WGS) entry which is preliminary data.</text>
</comment>
<gene>
    <name evidence="10" type="ORF">CTI12_AA628860</name>
</gene>
<dbReference type="Gene3D" id="1.20.120.1630">
    <property type="match status" value="1"/>
</dbReference>
<name>A0A2U1K9I2_ARTAN</name>
<dbReference type="Proteomes" id="UP000245207">
    <property type="component" value="Unassembled WGS sequence"/>
</dbReference>
<keyword evidence="7" id="KW-0594">Phospholipid biosynthesis</keyword>
<evidence type="ECO:0000256" key="5">
    <source>
        <dbReference type="ARBA" id="ARBA00023098"/>
    </source>
</evidence>
<protein>
    <submittedName>
        <fullName evidence="10">Protein C-terminal S-isoprenylcysteine carboxyl O-methyltransferase</fullName>
    </submittedName>
</protein>
<reference evidence="10 11" key="1">
    <citation type="journal article" date="2018" name="Mol. Plant">
        <title>The genome of Artemisia annua provides insight into the evolution of Asteraceae family and artemisinin biosynthesis.</title>
        <authorList>
            <person name="Shen Q."/>
            <person name="Zhang L."/>
            <person name="Liao Z."/>
            <person name="Wang S."/>
            <person name="Yan T."/>
            <person name="Shi P."/>
            <person name="Liu M."/>
            <person name="Fu X."/>
            <person name="Pan Q."/>
            <person name="Wang Y."/>
            <person name="Lv Z."/>
            <person name="Lu X."/>
            <person name="Zhang F."/>
            <person name="Jiang W."/>
            <person name="Ma Y."/>
            <person name="Chen M."/>
            <person name="Hao X."/>
            <person name="Li L."/>
            <person name="Tang Y."/>
            <person name="Lv G."/>
            <person name="Zhou Y."/>
            <person name="Sun X."/>
            <person name="Brodelius P.E."/>
            <person name="Rose J.K.C."/>
            <person name="Tang K."/>
        </authorList>
    </citation>
    <scope>NUCLEOTIDE SEQUENCE [LARGE SCALE GENOMIC DNA]</scope>
    <source>
        <strain evidence="11">cv. Huhao1</strain>
        <tissue evidence="10">Leaf</tissue>
    </source>
</reference>
<dbReference type="AlphaFoldDB" id="A0A2U1K9I2"/>
<feature type="transmembrane region" description="Helical" evidence="9">
    <location>
        <begin position="20"/>
        <end position="43"/>
    </location>
</feature>
<dbReference type="UniPathway" id="UPA00753"/>
<keyword evidence="10" id="KW-0489">Methyltransferase</keyword>
<feature type="transmembrane region" description="Helical" evidence="9">
    <location>
        <begin position="123"/>
        <end position="143"/>
    </location>
</feature>
<feature type="transmembrane region" description="Helical" evidence="9">
    <location>
        <begin position="213"/>
        <end position="237"/>
    </location>
</feature>
<organism evidence="10 11">
    <name type="scientific">Artemisia annua</name>
    <name type="common">Sweet wormwood</name>
    <dbReference type="NCBI Taxonomy" id="35608"/>
    <lineage>
        <taxon>Eukaryota</taxon>
        <taxon>Viridiplantae</taxon>
        <taxon>Streptophyta</taxon>
        <taxon>Embryophyta</taxon>
        <taxon>Tracheophyta</taxon>
        <taxon>Spermatophyta</taxon>
        <taxon>Magnoliopsida</taxon>
        <taxon>eudicotyledons</taxon>
        <taxon>Gunneridae</taxon>
        <taxon>Pentapetalae</taxon>
        <taxon>asterids</taxon>
        <taxon>campanulids</taxon>
        <taxon>Asterales</taxon>
        <taxon>Asteraceae</taxon>
        <taxon>Asteroideae</taxon>
        <taxon>Anthemideae</taxon>
        <taxon>Artemisiinae</taxon>
        <taxon>Artemisia</taxon>
    </lineage>
</organism>
<evidence type="ECO:0000256" key="2">
    <source>
        <dbReference type="ARBA" id="ARBA00022516"/>
    </source>
</evidence>
<evidence type="ECO:0000256" key="9">
    <source>
        <dbReference type="SAM" id="Phobius"/>
    </source>
</evidence>
<dbReference type="GO" id="GO:0032259">
    <property type="term" value="P:methylation"/>
    <property type="evidence" value="ECO:0007669"/>
    <property type="project" value="UniProtKB-KW"/>
</dbReference>
<sequence length="272" mass="31716">MGLGLVKWGLSSLMSPFFWMYFSWTWVFWPWYVAIGLAIYGMYGFSKHIKGEASVSEQLGIVTSVFTWLTLVPPGYANGFLEGWPFVFFFVYHYFFFLNVSIRKRLYGDFYTREHDAKWDIRIPNLYRVLFCVGVTVGHWLAAFEAPQLHLIPGGWSNLGIWGLILSTVFVQYYSSLYLAKYSEKVVVPTAVVQFGPYRWVRHPIYASTGLLFLTYFIALRAPLSSLFIVAVCLMYYDQKAKLEEGLMVETFGDGYTEYMKKVRYKFIPFVY</sequence>
<dbReference type="InterPro" id="IPR007318">
    <property type="entry name" value="Phopholipid_MeTrfase"/>
</dbReference>
<keyword evidence="3 9" id="KW-0812">Transmembrane</keyword>
<evidence type="ECO:0000313" key="11">
    <source>
        <dbReference type="Proteomes" id="UP000245207"/>
    </source>
</evidence>
<dbReference type="Pfam" id="PF04191">
    <property type="entry name" value="PEMT"/>
    <property type="match status" value="1"/>
</dbReference>
<dbReference type="PANTHER" id="PTHR12714:SF11">
    <property type="entry name" value="PROTEIN C-TERMINAL S-ISOPRENYLCYSTEINE CARBOXYL O-METHYLTRANSFERASE"/>
    <property type="match status" value="1"/>
</dbReference>
<keyword evidence="10" id="KW-0808">Transferase</keyword>
<dbReference type="GO" id="GO:0008168">
    <property type="term" value="F:methyltransferase activity"/>
    <property type="evidence" value="ECO:0007669"/>
    <property type="project" value="UniProtKB-KW"/>
</dbReference>
<proteinExistence type="predicted"/>
<feature type="transmembrane region" description="Helical" evidence="9">
    <location>
        <begin position="155"/>
        <end position="174"/>
    </location>
</feature>
<evidence type="ECO:0000256" key="3">
    <source>
        <dbReference type="ARBA" id="ARBA00022692"/>
    </source>
</evidence>
<comment type="subcellular location">
    <subcellularLocation>
        <location evidence="1">Endomembrane system</location>
        <topology evidence="1">Multi-pass membrane protein</topology>
    </subcellularLocation>
</comment>
<dbReference type="GO" id="GO:0012505">
    <property type="term" value="C:endomembrane system"/>
    <property type="evidence" value="ECO:0007669"/>
    <property type="project" value="UniProtKB-SubCell"/>
</dbReference>
<evidence type="ECO:0000313" key="10">
    <source>
        <dbReference type="EMBL" id="PWA24092.1"/>
    </source>
</evidence>
<dbReference type="EMBL" id="PKPP01029327">
    <property type="protein sequence ID" value="PWA24092.1"/>
    <property type="molecule type" value="Genomic_DNA"/>
</dbReference>
<evidence type="ECO:0000256" key="7">
    <source>
        <dbReference type="ARBA" id="ARBA00023209"/>
    </source>
</evidence>
<feature type="transmembrane region" description="Helical" evidence="9">
    <location>
        <begin position="55"/>
        <end position="77"/>
    </location>
</feature>
<dbReference type="STRING" id="35608.A0A2U1K9I2"/>